<organism evidence="3 4">
    <name type="scientific">Colletotrichum liriopes</name>
    <dbReference type="NCBI Taxonomy" id="708192"/>
    <lineage>
        <taxon>Eukaryota</taxon>
        <taxon>Fungi</taxon>
        <taxon>Dikarya</taxon>
        <taxon>Ascomycota</taxon>
        <taxon>Pezizomycotina</taxon>
        <taxon>Sordariomycetes</taxon>
        <taxon>Hypocreomycetidae</taxon>
        <taxon>Glomerellales</taxon>
        <taxon>Glomerellaceae</taxon>
        <taxon>Colletotrichum</taxon>
        <taxon>Colletotrichum spaethianum species complex</taxon>
    </lineage>
</organism>
<dbReference type="Proteomes" id="UP001055172">
    <property type="component" value="Unassembled WGS sequence"/>
</dbReference>
<feature type="compositionally biased region" description="Acidic residues" evidence="1">
    <location>
        <begin position="165"/>
        <end position="175"/>
    </location>
</feature>
<protein>
    <submittedName>
        <fullName evidence="3">Uncharacterized protein</fullName>
    </submittedName>
</protein>
<evidence type="ECO:0000313" key="4">
    <source>
        <dbReference type="Proteomes" id="UP001055172"/>
    </source>
</evidence>
<evidence type="ECO:0000256" key="2">
    <source>
        <dbReference type="SAM" id="SignalP"/>
    </source>
</evidence>
<feature type="chain" id="PRO_5041335495" evidence="2">
    <location>
        <begin position="25"/>
        <end position="216"/>
    </location>
</feature>
<reference evidence="3 4" key="1">
    <citation type="submission" date="2021-07" db="EMBL/GenBank/DDBJ databases">
        <title>Genome data of Colletotrichum spaethianum.</title>
        <authorList>
            <person name="Utami Y.D."/>
            <person name="Hiruma K."/>
        </authorList>
    </citation>
    <scope>NUCLEOTIDE SEQUENCE [LARGE SCALE GENOMIC DNA]</scope>
    <source>
        <strain evidence="3 4">MAFF 242679</strain>
    </source>
</reference>
<keyword evidence="4" id="KW-1185">Reference proteome</keyword>
<feature type="region of interest" description="Disordered" evidence="1">
    <location>
        <begin position="165"/>
        <end position="188"/>
    </location>
</feature>
<accession>A0AA37GUD2</accession>
<proteinExistence type="predicted"/>
<name>A0AA37GUD2_9PEZI</name>
<evidence type="ECO:0000256" key="1">
    <source>
        <dbReference type="SAM" id="MobiDB-lite"/>
    </source>
</evidence>
<sequence>MLPDIRHLCCALSLWIALTPVAQSTQNNNNNNNASQTDSVARPLRLADVQQCPVSPKPGCGDPNCQGARHQCATQYLCSSESPFTEPSSGRHLILAGCRCCPLPIHVECSDLQCTAPAGTRVCAAEPLRGCTCQTTDDRVRAVQERTAGWVWPLDKNDAAYDVDIEPSSGDEDEAGNSTARGVSSSSGPMATMPALALIQDYYWAVNDEPDLKLLL</sequence>
<comment type="caution">
    <text evidence="3">The sequence shown here is derived from an EMBL/GenBank/DDBJ whole genome shotgun (WGS) entry which is preliminary data.</text>
</comment>
<gene>
    <name evidence="3" type="ORF">ColLi_09995</name>
</gene>
<feature type="signal peptide" evidence="2">
    <location>
        <begin position="1"/>
        <end position="24"/>
    </location>
</feature>
<dbReference type="EMBL" id="BPPX01000025">
    <property type="protein sequence ID" value="GJC87157.1"/>
    <property type="molecule type" value="Genomic_DNA"/>
</dbReference>
<evidence type="ECO:0000313" key="3">
    <source>
        <dbReference type="EMBL" id="GJC87157.1"/>
    </source>
</evidence>
<dbReference type="AlphaFoldDB" id="A0AA37GUD2"/>
<keyword evidence="2" id="KW-0732">Signal</keyword>
<feature type="compositionally biased region" description="Polar residues" evidence="1">
    <location>
        <begin position="176"/>
        <end position="188"/>
    </location>
</feature>